<dbReference type="GO" id="GO:0016740">
    <property type="term" value="F:transferase activity"/>
    <property type="evidence" value="ECO:0007669"/>
    <property type="project" value="UniProtKB-KW"/>
</dbReference>
<keyword evidence="1" id="KW-0812">Transmembrane</keyword>
<dbReference type="GO" id="GO:0016020">
    <property type="term" value="C:membrane"/>
    <property type="evidence" value="ECO:0007669"/>
    <property type="project" value="InterPro"/>
</dbReference>
<keyword evidence="1" id="KW-1133">Transmembrane helix</keyword>
<gene>
    <name evidence="2" type="ORF">DFH94DRAFT_38400</name>
</gene>
<comment type="caution">
    <text evidence="2">The sequence shown here is derived from an EMBL/GenBank/DDBJ whole genome shotgun (WGS) entry which is preliminary data.</text>
</comment>
<accession>A0A9P5T8L1</accession>
<sequence>MIPQCSTLWPVEDVGANGYCYGWVLNSRLICVAGVFQVGSLQRAEALLNDFLKENPQFMEVSSTDTPVILGECSFTPSSSTPHIQYLPEVWPAPPTSFRRAFVMYRRSALGSARFHAPVAGTTLHRSVAIPDDHPDFETVGLDNEALTRLNATYRLHSLLNLSGSWLARFKILDIVARHIRDNCTRPGYAFPRSFSGLKFILGLMVGCLRHCCLCVAFAKVHSKLLDQLWARLSLVQGLVLYPRLSYVYGKLETSAEYVRFNNAVWLVMNDMILGSVLGAFICENSEVIGLSLHDWLKAAFIDFTYDALLWLDDWPEGLKLNTELSSFLAHTLLGVLELWAYFLRSLSPHFPIIVYVTGLSGYGGLTVPLSLFLDIFSALTLHVSLSHLVLKNALSYQISALRSLFNLFRGRRFNVLHRRTDSWHYEVDQLILGTLLFTLFTFSFPTLLTYGILFTLMRSAVVITCSLLNIAIELMNHFPLFALLLRIKDPRRLPGLIYFRVVNENGHPMLMLEVQTMSFWTLFEHYGILHQDPGQQRERD</sequence>
<name>A0A9P5T8L1_9AGAM</name>
<dbReference type="OrthoDB" id="70250at2759"/>
<keyword evidence="1" id="KW-0472">Membrane</keyword>
<evidence type="ECO:0000256" key="1">
    <source>
        <dbReference type="SAM" id="Phobius"/>
    </source>
</evidence>
<protein>
    <submittedName>
        <fullName evidence="2">N-acetylglucosaminyl transferase component-domain-containing protein</fullName>
    </submittedName>
</protein>
<organism evidence="2 3">
    <name type="scientific">Russula ochroleuca</name>
    <dbReference type="NCBI Taxonomy" id="152965"/>
    <lineage>
        <taxon>Eukaryota</taxon>
        <taxon>Fungi</taxon>
        <taxon>Dikarya</taxon>
        <taxon>Basidiomycota</taxon>
        <taxon>Agaricomycotina</taxon>
        <taxon>Agaricomycetes</taxon>
        <taxon>Russulales</taxon>
        <taxon>Russulaceae</taxon>
        <taxon>Russula</taxon>
    </lineage>
</organism>
<dbReference type="GO" id="GO:0005783">
    <property type="term" value="C:endoplasmic reticulum"/>
    <property type="evidence" value="ECO:0007669"/>
    <property type="project" value="TreeGrafter"/>
</dbReference>
<feature type="transmembrane region" description="Helical" evidence="1">
    <location>
        <begin position="461"/>
        <end position="486"/>
    </location>
</feature>
<reference evidence="2" key="2">
    <citation type="journal article" date="2020" name="Nat. Commun.">
        <title>Large-scale genome sequencing of mycorrhizal fungi provides insights into the early evolution of symbiotic traits.</title>
        <authorList>
            <person name="Miyauchi S."/>
            <person name="Kiss E."/>
            <person name="Kuo A."/>
            <person name="Drula E."/>
            <person name="Kohler A."/>
            <person name="Sanchez-Garcia M."/>
            <person name="Morin E."/>
            <person name="Andreopoulos B."/>
            <person name="Barry K.W."/>
            <person name="Bonito G."/>
            <person name="Buee M."/>
            <person name="Carver A."/>
            <person name="Chen C."/>
            <person name="Cichocki N."/>
            <person name="Clum A."/>
            <person name="Culley D."/>
            <person name="Crous P.W."/>
            <person name="Fauchery L."/>
            <person name="Girlanda M."/>
            <person name="Hayes R.D."/>
            <person name="Keri Z."/>
            <person name="LaButti K."/>
            <person name="Lipzen A."/>
            <person name="Lombard V."/>
            <person name="Magnuson J."/>
            <person name="Maillard F."/>
            <person name="Murat C."/>
            <person name="Nolan M."/>
            <person name="Ohm R.A."/>
            <person name="Pangilinan J."/>
            <person name="Pereira M.F."/>
            <person name="Perotto S."/>
            <person name="Peter M."/>
            <person name="Pfister S."/>
            <person name="Riley R."/>
            <person name="Sitrit Y."/>
            <person name="Stielow J.B."/>
            <person name="Szollosi G."/>
            <person name="Zifcakova L."/>
            <person name="Stursova M."/>
            <person name="Spatafora J.W."/>
            <person name="Tedersoo L."/>
            <person name="Vaario L.M."/>
            <person name="Yamada A."/>
            <person name="Yan M."/>
            <person name="Wang P."/>
            <person name="Xu J."/>
            <person name="Bruns T."/>
            <person name="Baldrian P."/>
            <person name="Vilgalys R."/>
            <person name="Dunand C."/>
            <person name="Henrissat B."/>
            <person name="Grigoriev I.V."/>
            <person name="Hibbett D."/>
            <person name="Nagy L.G."/>
            <person name="Martin F.M."/>
        </authorList>
    </citation>
    <scope>NUCLEOTIDE SEQUENCE</scope>
    <source>
        <strain evidence="2">Prilba</strain>
    </source>
</reference>
<dbReference type="AlphaFoldDB" id="A0A9P5T8L1"/>
<feature type="transmembrane region" description="Helical" evidence="1">
    <location>
        <begin position="325"/>
        <end position="344"/>
    </location>
</feature>
<dbReference type="PANTHER" id="PTHR21329">
    <property type="entry name" value="PHOSPHATIDYLINOSITOL N-ACETYLGLUCOSAMINYLTRANSFERASE SUBUNIT Q-RELATED"/>
    <property type="match status" value="1"/>
</dbReference>
<reference evidence="2" key="1">
    <citation type="submission" date="2019-10" db="EMBL/GenBank/DDBJ databases">
        <authorList>
            <consortium name="DOE Joint Genome Institute"/>
            <person name="Kuo A."/>
            <person name="Miyauchi S."/>
            <person name="Kiss E."/>
            <person name="Drula E."/>
            <person name="Kohler A."/>
            <person name="Sanchez-Garcia M."/>
            <person name="Andreopoulos B."/>
            <person name="Barry K.W."/>
            <person name="Bonito G."/>
            <person name="Buee M."/>
            <person name="Carver A."/>
            <person name="Chen C."/>
            <person name="Cichocki N."/>
            <person name="Clum A."/>
            <person name="Culley D."/>
            <person name="Crous P.W."/>
            <person name="Fauchery L."/>
            <person name="Girlanda M."/>
            <person name="Hayes R."/>
            <person name="Keri Z."/>
            <person name="LaButti K."/>
            <person name="Lipzen A."/>
            <person name="Lombard V."/>
            <person name="Magnuson J."/>
            <person name="Maillard F."/>
            <person name="Morin E."/>
            <person name="Murat C."/>
            <person name="Nolan M."/>
            <person name="Ohm R."/>
            <person name="Pangilinan J."/>
            <person name="Pereira M."/>
            <person name="Perotto S."/>
            <person name="Peter M."/>
            <person name="Riley R."/>
            <person name="Sitrit Y."/>
            <person name="Stielow B."/>
            <person name="Szollosi G."/>
            <person name="Zifcakova L."/>
            <person name="Stursova M."/>
            <person name="Spatafora J.W."/>
            <person name="Tedersoo L."/>
            <person name="Vaario L.-M."/>
            <person name="Yamada A."/>
            <person name="Yan M."/>
            <person name="Wang P."/>
            <person name="Xu J."/>
            <person name="Bruns T."/>
            <person name="Baldrian P."/>
            <person name="Vilgalys R."/>
            <person name="Henrissat B."/>
            <person name="Grigoriev I.V."/>
            <person name="Hibbett D."/>
            <person name="Nagy L.G."/>
            <person name="Martin F.M."/>
        </authorList>
    </citation>
    <scope>NUCLEOTIDE SEQUENCE</scope>
    <source>
        <strain evidence="2">Prilba</strain>
    </source>
</reference>
<dbReference type="PANTHER" id="PTHR21329:SF3">
    <property type="entry name" value="PHOSPHATIDYLINOSITOL N-ACETYLGLUCOSAMINYLTRANSFERASE SUBUNIT Q"/>
    <property type="match status" value="1"/>
</dbReference>
<evidence type="ECO:0000313" key="3">
    <source>
        <dbReference type="Proteomes" id="UP000759537"/>
    </source>
</evidence>
<feature type="transmembrane region" description="Helical" evidence="1">
    <location>
        <begin position="431"/>
        <end position="455"/>
    </location>
</feature>
<keyword evidence="3" id="KW-1185">Reference proteome</keyword>
<dbReference type="Pfam" id="PF05024">
    <property type="entry name" value="Gpi1"/>
    <property type="match status" value="1"/>
</dbReference>
<dbReference type="GO" id="GO:0006506">
    <property type="term" value="P:GPI anchor biosynthetic process"/>
    <property type="evidence" value="ECO:0007669"/>
    <property type="project" value="InterPro"/>
</dbReference>
<keyword evidence="2" id="KW-0808">Transferase</keyword>
<feature type="transmembrane region" description="Helical" evidence="1">
    <location>
        <begin position="351"/>
        <end position="374"/>
    </location>
</feature>
<dbReference type="EMBL" id="WHVB01000010">
    <property type="protein sequence ID" value="KAF8479063.1"/>
    <property type="molecule type" value="Genomic_DNA"/>
</dbReference>
<dbReference type="InterPro" id="IPR007720">
    <property type="entry name" value="PigQ/GPI1"/>
</dbReference>
<proteinExistence type="predicted"/>
<dbReference type="Proteomes" id="UP000759537">
    <property type="component" value="Unassembled WGS sequence"/>
</dbReference>
<evidence type="ECO:0000313" key="2">
    <source>
        <dbReference type="EMBL" id="KAF8479063.1"/>
    </source>
</evidence>